<sequence>MPKVITDKQTREICRMIHAWDCKQHKLDWNTICLGAQEILHWPAPPTRQALNKKPTIKLAYQARKEVVRRELEQAARLPRPKTIKEGAERILRLENEIEHLKTLNSKLAEIFNIIVYNASLAGLKKHDLMKPMPTTKEPL</sequence>
<gene>
    <name evidence="2" type="ORF">V7V80_12975</name>
</gene>
<protein>
    <recommendedName>
        <fullName evidence="4">Transposase</fullName>
    </recommendedName>
</protein>
<name>A0ABU8R6X3_9PSED</name>
<evidence type="ECO:0008006" key="4">
    <source>
        <dbReference type="Google" id="ProtNLM"/>
    </source>
</evidence>
<dbReference type="Proteomes" id="UP001377692">
    <property type="component" value="Unassembled WGS sequence"/>
</dbReference>
<accession>A0ABU8R6X3</accession>
<evidence type="ECO:0000256" key="1">
    <source>
        <dbReference type="SAM" id="Coils"/>
    </source>
</evidence>
<reference evidence="2 3" key="1">
    <citation type="submission" date="2024-02" db="EMBL/GenBank/DDBJ databases">
        <title>Identification of pathogenicity and growth-promoting functions of Pseudomonas putida variants.</title>
        <authorList>
            <person name="Sun J."/>
        </authorList>
    </citation>
    <scope>NUCLEOTIDE SEQUENCE [LARGE SCALE GENOMIC DNA]</scope>
    <source>
        <strain evidence="2 3">A04</strain>
    </source>
</reference>
<keyword evidence="1" id="KW-0175">Coiled coil</keyword>
<keyword evidence="3" id="KW-1185">Reference proteome</keyword>
<feature type="coiled-coil region" evidence="1">
    <location>
        <begin position="84"/>
        <end position="111"/>
    </location>
</feature>
<comment type="caution">
    <text evidence="2">The sequence shown here is derived from an EMBL/GenBank/DDBJ whole genome shotgun (WGS) entry which is preliminary data.</text>
</comment>
<dbReference type="EMBL" id="JBBHLD010000009">
    <property type="protein sequence ID" value="MEJ5905597.1"/>
    <property type="molecule type" value="Genomic_DNA"/>
</dbReference>
<dbReference type="RefSeq" id="WP_339549436.1">
    <property type="nucleotide sequence ID" value="NZ_JBBHLD010000009.1"/>
</dbReference>
<evidence type="ECO:0000313" key="2">
    <source>
        <dbReference type="EMBL" id="MEJ5905597.1"/>
    </source>
</evidence>
<organism evidence="2 3">
    <name type="scientific">Pseudomonas kermanshahensis</name>
    <dbReference type="NCBI Taxonomy" id="2745482"/>
    <lineage>
        <taxon>Bacteria</taxon>
        <taxon>Pseudomonadati</taxon>
        <taxon>Pseudomonadota</taxon>
        <taxon>Gammaproteobacteria</taxon>
        <taxon>Pseudomonadales</taxon>
        <taxon>Pseudomonadaceae</taxon>
        <taxon>Pseudomonas</taxon>
    </lineage>
</organism>
<evidence type="ECO:0000313" key="3">
    <source>
        <dbReference type="Proteomes" id="UP001377692"/>
    </source>
</evidence>
<proteinExistence type="predicted"/>